<dbReference type="InterPro" id="IPR002110">
    <property type="entry name" value="Ankyrin_rpt"/>
</dbReference>
<evidence type="ECO:0000256" key="2">
    <source>
        <dbReference type="ARBA" id="ARBA00023043"/>
    </source>
</evidence>
<dbReference type="Gene3D" id="1.25.40.20">
    <property type="entry name" value="Ankyrin repeat-containing domain"/>
    <property type="match status" value="2"/>
</dbReference>
<dbReference type="PANTHER" id="PTHR24189:SF50">
    <property type="entry name" value="ANKYRIN REPEAT AND SOCS BOX PROTEIN 2"/>
    <property type="match status" value="1"/>
</dbReference>
<dbReference type="InterPro" id="IPR036770">
    <property type="entry name" value="Ankyrin_rpt-contain_sf"/>
</dbReference>
<dbReference type="PANTHER" id="PTHR24189">
    <property type="entry name" value="MYOTROPHIN"/>
    <property type="match status" value="1"/>
</dbReference>
<dbReference type="Pfam" id="PF00023">
    <property type="entry name" value="Ank"/>
    <property type="match status" value="2"/>
</dbReference>
<sequence>MTLPEEQAAVVGLGDIPPELVLQIITYMSLSDKYHLMVTCRGMHSIIQDLLYDEDIKSQDPCALRAACARGCIRLLETILDKGAPVDCSFSRYTRRKTSTPEDILYERDLASTPLTTAVACRQLEAVRVLLRRGAHPNCTVLKPESVNLFDGLPVKFQRPPPSFQTFKPIQWAANPCVGVPDAAQRMQREKLTEEIMRALISNRADINADTRNRGQWRTAPPLTLAIANKDVPPSIVRMLLDAGSRCLGDATDPTMGPFGYFILAELATGSENKWREKRKSLDAVDEEKIRLLLSRATPTDLQRMYQRDFTRLLTNPPTPALLQITRIYLSHTQVLTEPWRYDVDPPLAVAVRAFLDSVNTVEENRLFGDWSLGDVKDGYRDLFSLLLEFGAPLDPSKPQRHTLNADTALTTLCSSYCLNEDVREEFVKFFLSKGASPTGRDTRGYNPLSYAADGLLTGTAKLLLSKAPITAFWISPEERNTSRGRIATSFLYRACNSVGCYDTRGERTRADFAELMINCGATLSILDSHKCSPLAYACKHRDVDLVRCLLGYGANPNYDQPPQTPLQLAVGKYTANYFAGAFAPIANDEHVDKIVEMLLDYGAEVPMHWEPGHGINDAKQGGCPQRIIDRLLAKSQAHVNHVESPQGHKVD</sequence>
<dbReference type="InterPro" id="IPR050745">
    <property type="entry name" value="Multifunctional_regulatory"/>
</dbReference>
<dbReference type="Pfam" id="PF00646">
    <property type="entry name" value="F-box"/>
    <property type="match status" value="1"/>
</dbReference>
<gene>
    <name evidence="5" type="ORF">NPX13_g2721</name>
</gene>
<dbReference type="SUPFAM" id="SSF81383">
    <property type="entry name" value="F-box domain"/>
    <property type="match status" value="1"/>
</dbReference>
<dbReference type="InterPro" id="IPR036047">
    <property type="entry name" value="F-box-like_dom_sf"/>
</dbReference>
<keyword evidence="6" id="KW-1185">Reference proteome</keyword>
<evidence type="ECO:0000259" key="4">
    <source>
        <dbReference type="PROSITE" id="PS50181"/>
    </source>
</evidence>
<evidence type="ECO:0000256" key="1">
    <source>
        <dbReference type="ARBA" id="ARBA00022737"/>
    </source>
</evidence>
<evidence type="ECO:0000313" key="5">
    <source>
        <dbReference type="EMBL" id="KAJ3577847.1"/>
    </source>
</evidence>
<name>A0A9W8NJY4_9PEZI</name>
<dbReference type="EMBL" id="JANPWZ010000301">
    <property type="protein sequence ID" value="KAJ3577847.1"/>
    <property type="molecule type" value="Genomic_DNA"/>
</dbReference>
<accession>A0A9W8NJY4</accession>
<dbReference type="AlphaFoldDB" id="A0A9W8NJY4"/>
<keyword evidence="1" id="KW-0677">Repeat</keyword>
<protein>
    <recommendedName>
        <fullName evidence="4">F-box domain-containing protein</fullName>
    </recommendedName>
</protein>
<comment type="caution">
    <text evidence="5">The sequence shown here is derived from an EMBL/GenBank/DDBJ whole genome shotgun (WGS) entry which is preliminary data.</text>
</comment>
<reference evidence="5" key="1">
    <citation type="submission" date="2022-07" db="EMBL/GenBank/DDBJ databases">
        <title>Genome Sequence of Xylaria arbuscula.</title>
        <authorList>
            <person name="Buettner E."/>
        </authorList>
    </citation>
    <scope>NUCLEOTIDE SEQUENCE</scope>
    <source>
        <strain evidence="5">VT107</strain>
    </source>
</reference>
<dbReference type="InterPro" id="IPR001810">
    <property type="entry name" value="F-box_dom"/>
</dbReference>
<feature type="repeat" description="ANK" evidence="3">
    <location>
        <begin position="530"/>
        <end position="562"/>
    </location>
</feature>
<evidence type="ECO:0000256" key="3">
    <source>
        <dbReference type="PROSITE-ProRule" id="PRU00023"/>
    </source>
</evidence>
<dbReference type="PROSITE" id="PS50181">
    <property type="entry name" value="FBOX"/>
    <property type="match status" value="1"/>
</dbReference>
<evidence type="ECO:0000313" key="6">
    <source>
        <dbReference type="Proteomes" id="UP001148614"/>
    </source>
</evidence>
<feature type="domain" description="F-box" evidence="4">
    <location>
        <begin position="10"/>
        <end position="59"/>
    </location>
</feature>
<dbReference type="SUPFAM" id="SSF48403">
    <property type="entry name" value="Ankyrin repeat"/>
    <property type="match status" value="1"/>
</dbReference>
<dbReference type="Proteomes" id="UP001148614">
    <property type="component" value="Unassembled WGS sequence"/>
</dbReference>
<dbReference type="SMART" id="SM00248">
    <property type="entry name" value="ANK"/>
    <property type="match status" value="6"/>
</dbReference>
<organism evidence="5 6">
    <name type="scientific">Xylaria arbuscula</name>
    <dbReference type="NCBI Taxonomy" id="114810"/>
    <lineage>
        <taxon>Eukaryota</taxon>
        <taxon>Fungi</taxon>
        <taxon>Dikarya</taxon>
        <taxon>Ascomycota</taxon>
        <taxon>Pezizomycotina</taxon>
        <taxon>Sordariomycetes</taxon>
        <taxon>Xylariomycetidae</taxon>
        <taxon>Xylariales</taxon>
        <taxon>Xylariaceae</taxon>
        <taxon>Xylaria</taxon>
    </lineage>
</organism>
<dbReference type="PROSITE" id="PS50088">
    <property type="entry name" value="ANK_REPEAT"/>
    <property type="match status" value="1"/>
</dbReference>
<keyword evidence="2 3" id="KW-0040">ANK repeat</keyword>
<proteinExistence type="predicted"/>